<accession>A0A0N9XIF4</accession>
<keyword evidence="4 6" id="KW-0238">DNA-binding</keyword>
<dbReference type="Gene3D" id="1.25.40.10">
    <property type="entry name" value="Tetratricopeptide repeat domain"/>
    <property type="match status" value="1"/>
</dbReference>
<sequence>MSESRLGFGLLGPLQVTVDEATVALGTPKQRAVLAFLLVNRNRAVSTESLIDAVWDGEPVPAARATIHTHVSNLRRLLGGGERETPAVLVKAAPGYRLNVAAGSCDLDRFIAEKSAGINAAAAGRFESAGTHLAAALAQWRGDVLEDLRGFRFADTFAAALTEDHVLVHTSRAEAEIACGRATTVIADLEDLVARHPYREPLWAQLITAYYLAERQSDALAAYRRVKSVLAEDLGIDPGPTLSALHARILRQERLDIRQVAMATAARTVSAGRAAAGRGAMAAALRDAAGHRYPLKPNVTRIGRLPDNDIVLDDAEVSRHHAVIIDTGSSFVITDLQSANGVQVRQERIHPSATIGDGDHLRIGGREFTFELQSAAP</sequence>
<dbReference type="AlphaFoldDB" id="A0A0N9XIF4"/>
<evidence type="ECO:0000256" key="6">
    <source>
        <dbReference type="PROSITE-ProRule" id="PRU01091"/>
    </source>
</evidence>
<reference evidence="9 10" key="1">
    <citation type="journal article" date="2015" name="MBio">
        <title>Enzymatic Degradation of Phenazines Can Generate Energy and Protect Sensitive Organisms from Toxicity.</title>
        <authorList>
            <person name="Costa K.C."/>
            <person name="Bergkessel M."/>
            <person name="Saunders S."/>
            <person name="Korlach J."/>
            <person name="Newman D.K."/>
        </authorList>
    </citation>
    <scope>NUCLEOTIDE SEQUENCE [LARGE SCALE GENOMIC DNA]</scope>
    <source>
        <strain evidence="9 10">CT6</strain>
    </source>
</reference>
<dbReference type="InterPro" id="IPR000253">
    <property type="entry name" value="FHA_dom"/>
</dbReference>
<dbReference type="CDD" id="cd00383">
    <property type="entry name" value="trans_reg_C"/>
    <property type="match status" value="1"/>
</dbReference>
<dbReference type="CDD" id="cd00060">
    <property type="entry name" value="FHA"/>
    <property type="match status" value="1"/>
</dbReference>
<comment type="similarity">
    <text evidence="1">Belongs to the AfsR/DnrI/RedD regulatory family.</text>
</comment>
<dbReference type="SUPFAM" id="SSF49879">
    <property type="entry name" value="SMAD/FHA domain"/>
    <property type="match status" value="1"/>
</dbReference>
<dbReference type="GO" id="GO:0003677">
    <property type="term" value="F:DNA binding"/>
    <property type="evidence" value="ECO:0007669"/>
    <property type="project" value="UniProtKB-UniRule"/>
</dbReference>
<dbReference type="SMART" id="SM01043">
    <property type="entry name" value="BTAD"/>
    <property type="match status" value="1"/>
</dbReference>
<dbReference type="InterPro" id="IPR005158">
    <property type="entry name" value="BTAD"/>
</dbReference>
<dbReference type="PATRIC" id="fig|1766.6.peg.4749"/>
<keyword evidence="3" id="KW-0805">Transcription regulation</keyword>
<dbReference type="RefSeq" id="WP_054603150.1">
    <property type="nucleotide sequence ID" value="NZ_CP011269.1"/>
</dbReference>
<evidence type="ECO:0000256" key="5">
    <source>
        <dbReference type="ARBA" id="ARBA00023163"/>
    </source>
</evidence>
<dbReference type="GO" id="GO:0006355">
    <property type="term" value="P:regulation of DNA-templated transcription"/>
    <property type="evidence" value="ECO:0007669"/>
    <property type="project" value="InterPro"/>
</dbReference>
<dbReference type="InterPro" id="IPR001867">
    <property type="entry name" value="OmpR/PhoB-type_DNA-bd"/>
</dbReference>
<dbReference type="InterPro" id="IPR008984">
    <property type="entry name" value="SMAD_FHA_dom_sf"/>
</dbReference>
<dbReference type="PANTHER" id="PTHR35807:SF1">
    <property type="entry name" value="TRANSCRIPTIONAL REGULATOR REDD"/>
    <property type="match status" value="1"/>
</dbReference>
<dbReference type="Pfam" id="PF00486">
    <property type="entry name" value="Trans_reg_C"/>
    <property type="match status" value="1"/>
</dbReference>
<dbReference type="Gene3D" id="2.60.200.20">
    <property type="match status" value="1"/>
</dbReference>
<dbReference type="Gene3D" id="1.10.10.10">
    <property type="entry name" value="Winged helix-like DNA-binding domain superfamily/Winged helix DNA-binding domain"/>
    <property type="match status" value="1"/>
</dbReference>
<dbReference type="SUPFAM" id="SSF46894">
    <property type="entry name" value="C-terminal effector domain of the bipartite response regulators"/>
    <property type="match status" value="1"/>
</dbReference>
<dbReference type="SMART" id="SM00240">
    <property type="entry name" value="FHA"/>
    <property type="match status" value="1"/>
</dbReference>
<evidence type="ECO:0000256" key="4">
    <source>
        <dbReference type="ARBA" id="ARBA00023125"/>
    </source>
</evidence>
<dbReference type="PROSITE" id="PS50006">
    <property type="entry name" value="FHA_DOMAIN"/>
    <property type="match status" value="1"/>
</dbReference>
<evidence type="ECO:0000256" key="2">
    <source>
        <dbReference type="ARBA" id="ARBA00022553"/>
    </source>
</evidence>
<evidence type="ECO:0000313" key="10">
    <source>
        <dbReference type="Proteomes" id="UP000057134"/>
    </source>
</evidence>
<dbReference type="PROSITE" id="PS51755">
    <property type="entry name" value="OMPR_PHOB"/>
    <property type="match status" value="1"/>
</dbReference>
<dbReference type="GO" id="GO:0000160">
    <property type="term" value="P:phosphorelay signal transduction system"/>
    <property type="evidence" value="ECO:0007669"/>
    <property type="project" value="InterPro"/>
</dbReference>
<dbReference type="Pfam" id="PF03704">
    <property type="entry name" value="BTAD"/>
    <property type="match status" value="1"/>
</dbReference>
<dbReference type="EMBL" id="CP011269">
    <property type="protein sequence ID" value="ALI28576.1"/>
    <property type="molecule type" value="Genomic_DNA"/>
</dbReference>
<dbReference type="FunFam" id="1.25.40.10:FF:000222">
    <property type="entry name" value="SARP family transcriptional regulator"/>
    <property type="match status" value="1"/>
</dbReference>
<evidence type="ECO:0000313" key="9">
    <source>
        <dbReference type="EMBL" id="ALI28576.1"/>
    </source>
</evidence>
<gene>
    <name evidence="9" type="ORF">XA26_47760</name>
</gene>
<keyword evidence="2" id="KW-0597">Phosphoprotein</keyword>
<dbReference type="Pfam" id="PF00498">
    <property type="entry name" value="FHA"/>
    <property type="match status" value="1"/>
</dbReference>
<protein>
    <submittedName>
        <fullName evidence="9">Transcriptional regulator, AfsR/DnrI/RedD family</fullName>
    </submittedName>
</protein>
<dbReference type="SMART" id="SM00862">
    <property type="entry name" value="Trans_reg_C"/>
    <property type="match status" value="1"/>
</dbReference>
<dbReference type="InterPro" id="IPR051677">
    <property type="entry name" value="AfsR-DnrI-RedD_regulator"/>
</dbReference>
<evidence type="ECO:0000259" key="7">
    <source>
        <dbReference type="PROSITE" id="PS50006"/>
    </source>
</evidence>
<dbReference type="STRING" id="1766.XA26_47760"/>
<keyword evidence="10" id="KW-1185">Reference proteome</keyword>
<feature type="DNA-binding region" description="OmpR/PhoB-type" evidence="6">
    <location>
        <begin position="1"/>
        <end position="100"/>
    </location>
</feature>
<dbReference type="InterPro" id="IPR016032">
    <property type="entry name" value="Sig_transdc_resp-reg_C-effctor"/>
</dbReference>
<evidence type="ECO:0000256" key="3">
    <source>
        <dbReference type="ARBA" id="ARBA00023015"/>
    </source>
</evidence>
<feature type="domain" description="OmpR/PhoB-type" evidence="8">
    <location>
        <begin position="1"/>
        <end position="100"/>
    </location>
</feature>
<evidence type="ECO:0000259" key="8">
    <source>
        <dbReference type="PROSITE" id="PS51755"/>
    </source>
</evidence>
<dbReference type="PANTHER" id="PTHR35807">
    <property type="entry name" value="TRANSCRIPTIONAL REGULATOR REDD-RELATED"/>
    <property type="match status" value="1"/>
</dbReference>
<evidence type="ECO:0000256" key="1">
    <source>
        <dbReference type="ARBA" id="ARBA00005820"/>
    </source>
</evidence>
<proteinExistence type="inferred from homology"/>
<name>A0A0N9XIF4_MYCFO</name>
<dbReference type="CDD" id="cd15831">
    <property type="entry name" value="BTAD"/>
    <property type="match status" value="1"/>
</dbReference>
<organism evidence="9 10">
    <name type="scientific">Mycolicibacterium fortuitum</name>
    <name type="common">Mycobacterium fortuitum</name>
    <dbReference type="NCBI Taxonomy" id="1766"/>
    <lineage>
        <taxon>Bacteria</taxon>
        <taxon>Bacillati</taxon>
        <taxon>Actinomycetota</taxon>
        <taxon>Actinomycetes</taxon>
        <taxon>Mycobacteriales</taxon>
        <taxon>Mycobacteriaceae</taxon>
        <taxon>Mycolicibacterium</taxon>
    </lineage>
</organism>
<keyword evidence="5" id="KW-0804">Transcription</keyword>
<feature type="domain" description="FHA" evidence="7">
    <location>
        <begin position="300"/>
        <end position="349"/>
    </location>
</feature>
<dbReference type="KEGG" id="mft:XA26_47760"/>
<dbReference type="Proteomes" id="UP000057134">
    <property type="component" value="Chromosome"/>
</dbReference>
<dbReference type="SUPFAM" id="SSF48452">
    <property type="entry name" value="TPR-like"/>
    <property type="match status" value="1"/>
</dbReference>
<dbReference type="InterPro" id="IPR036388">
    <property type="entry name" value="WH-like_DNA-bd_sf"/>
</dbReference>
<dbReference type="InterPro" id="IPR011990">
    <property type="entry name" value="TPR-like_helical_dom_sf"/>
</dbReference>